<accession>A0A923MGC9</accession>
<dbReference type="Proteomes" id="UP000620327">
    <property type="component" value="Unassembled WGS sequence"/>
</dbReference>
<name>A0A923MGC9_9FIRM</name>
<keyword evidence="3" id="KW-0406">Ion transport</keyword>
<keyword evidence="2" id="KW-0813">Transport</keyword>
<sequence>MANKIKDTDYLAISARVRAMETTLLTAERMERLLEARSDEEVSKLLQDCGYPELDAARPEAMDAALSQAREELLTDLGDGAPDPRYIDIFKLKYDYHNAKAILKAAAMGTSPDRMLMDMGRIGAAELKTAVESGELDKLPGALPAAVAEAKSVLDTTRDPQLSDIVLDRWMYRDMAQVAEDTGSQFLRGYVETQIDAANLRALIRTLRMGKNVDFLAGVLFESGTVEPAAILAAANHPAGGLNEIYGPTRFAQAAEAGEAALKGGSLTEFEKRCDDAVSDYLAGAQMIPFGEAPLLAYLAARETEYTNIRILLMGRAAGLSPEVIRSRLRRTCA</sequence>
<keyword evidence="5" id="KW-1185">Reference proteome</keyword>
<organism evidence="4 5">
    <name type="scientific">Dysosmobacter segnis</name>
    <dbReference type="NCBI Taxonomy" id="2763042"/>
    <lineage>
        <taxon>Bacteria</taxon>
        <taxon>Bacillati</taxon>
        <taxon>Bacillota</taxon>
        <taxon>Clostridia</taxon>
        <taxon>Eubacteriales</taxon>
        <taxon>Oscillospiraceae</taxon>
        <taxon>Dysosmobacter</taxon>
    </lineage>
</organism>
<dbReference type="Gene3D" id="1.10.132.50">
    <property type="entry name" value="ATP synthase (C/AC39) subunit, domain 3"/>
    <property type="match status" value="1"/>
</dbReference>
<evidence type="ECO:0000256" key="3">
    <source>
        <dbReference type="ARBA" id="ARBA00023065"/>
    </source>
</evidence>
<proteinExistence type="inferred from homology"/>
<gene>
    <name evidence="4" type="ORF">H8Z83_04390</name>
</gene>
<dbReference type="SUPFAM" id="SSF103486">
    <property type="entry name" value="V-type ATP synthase subunit C"/>
    <property type="match status" value="1"/>
</dbReference>
<evidence type="ECO:0000256" key="1">
    <source>
        <dbReference type="ARBA" id="ARBA00006709"/>
    </source>
</evidence>
<dbReference type="EMBL" id="JACOQI010000002">
    <property type="protein sequence ID" value="MBC5769561.1"/>
    <property type="molecule type" value="Genomic_DNA"/>
</dbReference>
<reference evidence="4" key="1">
    <citation type="submission" date="2020-08" db="EMBL/GenBank/DDBJ databases">
        <title>Genome public.</title>
        <authorList>
            <person name="Liu C."/>
            <person name="Sun Q."/>
        </authorList>
    </citation>
    <scope>NUCLEOTIDE SEQUENCE</scope>
    <source>
        <strain evidence="4">BX15</strain>
    </source>
</reference>
<evidence type="ECO:0000256" key="2">
    <source>
        <dbReference type="ARBA" id="ARBA00022448"/>
    </source>
</evidence>
<comment type="caution">
    <text evidence="4">The sequence shown here is derived from an EMBL/GenBank/DDBJ whole genome shotgun (WGS) entry which is preliminary data.</text>
</comment>
<dbReference type="RefSeq" id="WP_187013904.1">
    <property type="nucleotide sequence ID" value="NZ_JACOQI010000002.1"/>
</dbReference>
<dbReference type="InterPro" id="IPR044911">
    <property type="entry name" value="V-type_ATPase_csu/dsu_dom_3"/>
</dbReference>
<dbReference type="InterPro" id="IPR036079">
    <property type="entry name" value="ATPase_csu/dsu_sf"/>
</dbReference>
<evidence type="ECO:0000313" key="4">
    <source>
        <dbReference type="EMBL" id="MBC5769561.1"/>
    </source>
</evidence>
<dbReference type="InterPro" id="IPR035067">
    <property type="entry name" value="V-type_ATPase_csu/dsu"/>
</dbReference>
<dbReference type="PANTHER" id="PTHR38682">
    <property type="entry name" value="V-TYPE ATP SYNTHASE SUBUNIT C"/>
    <property type="match status" value="1"/>
</dbReference>
<protein>
    <submittedName>
        <fullName evidence="4">V-type ATPase subunit</fullName>
    </submittedName>
</protein>
<dbReference type="Pfam" id="PF01992">
    <property type="entry name" value="vATP-synt_AC39"/>
    <property type="match status" value="1"/>
</dbReference>
<dbReference type="InterPro" id="IPR050873">
    <property type="entry name" value="V-ATPase_V0D/AC39_subunit"/>
</dbReference>
<dbReference type="PANTHER" id="PTHR38682:SF1">
    <property type="entry name" value="V-TYPE ATP SYNTHASE SUBUNIT C"/>
    <property type="match status" value="1"/>
</dbReference>
<dbReference type="Gene3D" id="1.20.1690.10">
    <property type="entry name" value="V-type ATP synthase subunit C domain"/>
    <property type="match status" value="2"/>
</dbReference>
<dbReference type="GO" id="GO:0046961">
    <property type="term" value="F:proton-transporting ATPase activity, rotational mechanism"/>
    <property type="evidence" value="ECO:0007669"/>
    <property type="project" value="InterPro"/>
</dbReference>
<dbReference type="InterPro" id="IPR002843">
    <property type="entry name" value="ATPase_V0-cplx_csu/dsu"/>
</dbReference>
<evidence type="ECO:0000313" key="5">
    <source>
        <dbReference type="Proteomes" id="UP000620327"/>
    </source>
</evidence>
<dbReference type="AlphaFoldDB" id="A0A923MGC9"/>
<comment type="similarity">
    <text evidence="1">Belongs to the V-ATPase V0D/AC39 subunit family.</text>
</comment>